<dbReference type="InterPro" id="IPR041657">
    <property type="entry name" value="HTH_17"/>
</dbReference>
<evidence type="ECO:0000256" key="2">
    <source>
        <dbReference type="ARBA" id="ARBA00022603"/>
    </source>
</evidence>
<dbReference type="PROSITE" id="PS00092">
    <property type="entry name" value="N6_MTASE"/>
    <property type="match status" value="1"/>
</dbReference>
<evidence type="ECO:0000256" key="1">
    <source>
        <dbReference type="ARBA" id="ARBA00011900"/>
    </source>
</evidence>
<dbReference type="EC" id="2.1.1.72" evidence="1"/>
<proteinExistence type="predicted"/>
<dbReference type="SUPFAM" id="SSF53335">
    <property type="entry name" value="S-adenosyl-L-methionine-dependent methyltransferases"/>
    <property type="match status" value="1"/>
</dbReference>
<feature type="domain" description="TaqI-like C-terminal specificity" evidence="8">
    <location>
        <begin position="524"/>
        <end position="635"/>
    </location>
</feature>
<evidence type="ECO:0000256" key="5">
    <source>
        <dbReference type="ARBA" id="ARBA00047942"/>
    </source>
</evidence>
<sequence length="703" mass="79920">MGQLTLQEAAEKLGVSQATVRNWMKNGKLQATSPEGRRIFFDKVIVNALNQKIAEGEITSLQQRRNKRAVSGNFIATRYVNYQPYLHFATQVLHIATTIQNPYRNQIVLLEMALEFLMQTGHIVADIADMECSAVEGYMQNHFEVDAPYQVLLHQLVAIDSGDVDATVITQLRKMKTLGIPYIEGEDFLGLLYMALSNLGERKGKGSYYTPTDIAEQLTAKVLAGVVHNQSNDGDNQPIKILDPCCGSGNFLIRAFLQLRDTIDEKILIRDVIRGYDNDSVAVALAALNLVLLMRERLPTESLSLPMVDCRNTLQDDCADAGTCMNQRFDVILGNPPWGSRFNREQIKELKARYQTTESSPEACSMFIEWGIDNLHKGGLLAYVLPTSLLHVTGHRKLRKLVLEKTNVLAIESLGNRFAKVFAPAMSVIFEKADLNRDQKQDQKITVNGWDYDTNFIPQSRFHSNPYYIMNVQASSIDCRILETMKNQLGVKFLKGHAEFALGIVTGNNREYILETCPDDGEVVIQGSDIFKYNYSCKKKYIVFDSARFQQTASECKYRAKEKLFYRFINNSLIFAYDNQQRVSLNSANLLIPKLEGYSILYILAVLNSRAAQFFYQKTFSSIKVLRNHIESIPIPPCDFTIMEEIEHNIRTLLNTEDAIERLLIYEKIDSIIMEVYQLSNPHKLRIYDVIEHVKFLGGTKRC</sequence>
<dbReference type="AlphaFoldDB" id="A0A1E5L4N8"/>
<feature type="domain" description="Helix-turn-helix" evidence="7">
    <location>
        <begin position="4"/>
        <end position="44"/>
    </location>
</feature>
<dbReference type="GO" id="GO:0009307">
    <property type="term" value="P:DNA restriction-modification system"/>
    <property type="evidence" value="ECO:0007669"/>
    <property type="project" value="UniProtKB-KW"/>
</dbReference>
<dbReference type="Gene3D" id="1.10.1660.10">
    <property type="match status" value="1"/>
</dbReference>
<dbReference type="GO" id="GO:0003677">
    <property type="term" value="F:DNA binding"/>
    <property type="evidence" value="ECO:0007669"/>
    <property type="project" value="InterPro"/>
</dbReference>
<dbReference type="RefSeq" id="WP_069702674.1">
    <property type="nucleotide sequence ID" value="NZ_MJAT01000035.1"/>
</dbReference>
<evidence type="ECO:0000313" key="9">
    <source>
        <dbReference type="EMBL" id="OEH84939.1"/>
    </source>
</evidence>
<name>A0A1E5L4N8_9FIRM</name>
<keyword evidence="2" id="KW-0489">Methyltransferase</keyword>
<reference evidence="9 10" key="1">
    <citation type="submission" date="2016-09" db="EMBL/GenBank/DDBJ databases">
        <title>Desulfuribacillus arsenicus sp. nov., an obligately anaerobic, dissimilatory arsenic- and antimonate-reducing bacterium isolated from anoxic sediments.</title>
        <authorList>
            <person name="Abin C.A."/>
            <person name="Hollibaugh J.T."/>
        </authorList>
    </citation>
    <scope>NUCLEOTIDE SEQUENCE [LARGE SCALE GENOMIC DNA]</scope>
    <source>
        <strain evidence="9 10">MLFW-2</strain>
    </source>
</reference>
<protein>
    <recommendedName>
        <fullName evidence="1">site-specific DNA-methyltransferase (adenine-specific)</fullName>
        <ecNumber evidence="1">2.1.1.72</ecNumber>
    </recommendedName>
</protein>
<gene>
    <name evidence="9" type="ORF">BHU72_07035</name>
</gene>
<dbReference type="InterPro" id="IPR010093">
    <property type="entry name" value="SinI_DNA-bd"/>
</dbReference>
<comment type="caution">
    <text evidence="9">The sequence shown here is derived from an EMBL/GenBank/DDBJ whole genome shotgun (WGS) entry which is preliminary data.</text>
</comment>
<dbReference type="Pfam" id="PF12950">
    <property type="entry name" value="TaqI_C"/>
    <property type="match status" value="1"/>
</dbReference>
<organism evidence="9 10">
    <name type="scientific">Desulfuribacillus stibiiarsenatis</name>
    <dbReference type="NCBI Taxonomy" id="1390249"/>
    <lineage>
        <taxon>Bacteria</taxon>
        <taxon>Bacillati</taxon>
        <taxon>Bacillota</taxon>
        <taxon>Desulfuribacillia</taxon>
        <taxon>Desulfuribacillales</taxon>
        <taxon>Desulfuribacillaceae</taxon>
        <taxon>Desulfuribacillus</taxon>
    </lineage>
</organism>
<dbReference type="InterPro" id="IPR029063">
    <property type="entry name" value="SAM-dependent_MTases_sf"/>
</dbReference>
<dbReference type="PANTHER" id="PTHR33841:SF1">
    <property type="entry name" value="DNA METHYLTRANSFERASE A"/>
    <property type="match status" value="1"/>
</dbReference>
<dbReference type="InterPro" id="IPR025931">
    <property type="entry name" value="TaqI_C"/>
</dbReference>
<evidence type="ECO:0000256" key="3">
    <source>
        <dbReference type="ARBA" id="ARBA00022679"/>
    </source>
</evidence>
<feature type="domain" description="DNA methylase adenine-specific" evidence="6">
    <location>
        <begin position="189"/>
        <end position="436"/>
    </location>
</feature>
<evidence type="ECO:0000256" key="4">
    <source>
        <dbReference type="ARBA" id="ARBA00022747"/>
    </source>
</evidence>
<dbReference type="Pfam" id="PF12728">
    <property type="entry name" value="HTH_17"/>
    <property type="match status" value="1"/>
</dbReference>
<accession>A0A1E5L4N8</accession>
<dbReference type="InterPro" id="IPR002052">
    <property type="entry name" value="DNA_methylase_N6_adenine_CS"/>
</dbReference>
<dbReference type="Pfam" id="PF02384">
    <property type="entry name" value="N6_Mtase"/>
    <property type="match status" value="1"/>
</dbReference>
<dbReference type="InterPro" id="IPR003356">
    <property type="entry name" value="DNA_methylase_A-5"/>
</dbReference>
<dbReference type="Proteomes" id="UP000095255">
    <property type="component" value="Unassembled WGS sequence"/>
</dbReference>
<keyword evidence="4" id="KW-0680">Restriction system</keyword>
<dbReference type="Gene3D" id="3.40.50.150">
    <property type="entry name" value="Vaccinia Virus protein VP39"/>
    <property type="match status" value="1"/>
</dbReference>
<dbReference type="InterPro" id="IPR050953">
    <property type="entry name" value="N4_N6_ade-DNA_methylase"/>
</dbReference>
<dbReference type="GO" id="GO:0009007">
    <property type="term" value="F:site-specific DNA-methyltransferase (adenine-specific) activity"/>
    <property type="evidence" value="ECO:0007669"/>
    <property type="project" value="UniProtKB-EC"/>
</dbReference>
<evidence type="ECO:0000259" key="6">
    <source>
        <dbReference type="Pfam" id="PF02384"/>
    </source>
</evidence>
<dbReference type="GO" id="GO:0032259">
    <property type="term" value="P:methylation"/>
    <property type="evidence" value="ECO:0007669"/>
    <property type="project" value="UniProtKB-KW"/>
</dbReference>
<dbReference type="GO" id="GO:0008170">
    <property type="term" value="F:N-methyltransferase activity"/>
    <property type="evidence" value="ECO:0007669"/>
    <property type="project" value="InterPro"/>
</dbReference>
<evidence type="ECO:0000259" key="8">
    <source>
        <dbReference type="Pfam" id="PF12950"/>
    </source>
</evidence>
<keyword evidence="10" id="KW-1185">Reference proteome</keyword>
<comment type="catalytic activity">
    <reaction evidence="5">
        <text>a 2'-deoxyadenosine in DNA + S-adenosyl-L-methionine = an N(6)-methyl-2'-deoxyadenosine in DNA + S-adenosyl-L-homocysteine + H(+)</text>
        <dbReference type="Rhea" id="RHEA:15197"/>
        <dbReference type="Rhea" id="RHEA-COMP:12418"/>
        <dbReference type="Rhea" id="RHEA-COMP:12419"/>
        <dbReference type="ChEBI" id="CHEBI:15378"/>
        <dbReference type="ChEBI" id="CHEBI:57856"/>
        <dbReference type="ChEBI" id="CHEBI:59789"/>
        <dbReference type="ChEBI" id="CHEBI:90615"/>
        <dbReference type="ChEBI" id="CHEBI:90616"/>
        <dbReference type="EC" id="2.1.1.72"/>
    </reaction>
</comment>
<dbReference type="SUPFAM" id="SSF46955">
    <property type="entry name" value="Putative DNA-binding domain"/>
    <property type="match status" value="1"/>
</dbReference>
<dbReference type="EMBL" id="MJAT01000035">
    <property type="protein sequence ID" value="OEH84939.1"/>
    <property type="molecule type" value="Genomic_DNA"/>
</dbReference>
<evidence type="ECO:0000313" key="10">
    <source>
        <dbReference type="Proteomes" id="UP000095255"/>
    </source>
</evidence>
<keyword evidence="3" id="KW-0808">Transferase</keyword>
<dbReference type="PANTHER" id="PTHR33841">
    <property type="entry name" value="DNA METHYLTRANSFERASE YEEA-RELATED"/>
    <property type="match status" value="1"/>
</dbReference>
<dbReference type="NCBIfam" id="TIGR01764">
    <property type="entry name" value="excise"/>
    <property type="match status" value="1"/>
</dbReference>
<dbReference type="PRINTS" id="PR00507">
    <property type="entry name" value="N12N6MTFRASE"/>
</dbReference>
<dbReference type="InterPro" id="IPR009061">
    <property type="entry name" value="DNA-bd_dom_put_sf"/>
</dbReference>
<dbReference type="STRING" id="1390249.BHU72_07035"/>
<evidence type="ECO:0000259" key="7">
    <source>
        <dbReference type="Pfam" id="PF12728"/>
    </source>
</evidence>